<evidence type="ECO:0000256" key="2">
    <source>
        <dbReference type="SAM" id="SignalP"/>
    </source>
</evidence>
<dbReference type="CTD" id="20239979"/>
<dbReference type="GeneID" id="20239979"/>
<protein>
    <recommendedName>
        <fullName evidence="5">Vesicular, overexpressed in cancer, prosurvival protein 1</fullName>
    </recommendedName>
</protein>
<evidence type="ECO:0000256" key="1">
    <source>
        <dbReference type="SAM" id="Phobius"/>
    </source>
</evidence>
<reference evidence="3 4" key="1">
    <citation type="journal article" date="2013" name="Nature">
        <title>Insights into bilaterian evolution from three spiralian genomes.</title>
        <authorList>
            <person name="Simakov O."/>
            <person name="Marletaz F."/>
            <person name="Cho S.J."/>
            <person name="Edsinger-Gonzales E."/>
            <person name="Havlak P."/>
            <person name="Hellsten U."/>
            <person name="Kuo D.H."/>
            <person name="Larsson T."/>
            <person name="Lv J."/>
            <person name="Arendt D."/>
            <person name="Savage R."/>
            <person name="Osoegawa K."/>
            <person name="de Jong P."/>
            <person name="Grimwood J."/>
            <person name="Chapman J.A."/>
            <person name="Shapiro H."/>
            <person name="Aerts A."/>
            <person name="Otillar R.P."/>
            <person name="Terry A.Y."/>
            <person name="Boore J.L."/>
            <person name="Grigoriev I.V."/>
            <person name="Lindberg D.R."/>
            <person name="Seaver E.C."/>
            <person name="Weisblat D.A."/>
            <person name="Putnam N.H."/>
            <person name="Rokhsar D.S."/>
        </authorList>
    </citation>
    <scope>NUCLEOTIDE SEQUENCE [LARGE SCALE GENOMIC DNA]</scope>
</reference>
<feature type="chain" id="PRO_5004715785" description="Vesicular, overexpressed in cancer, prosurvival protein 1" evidence="2">
    <location>
        <begin position="25"/>
        <end position="162"/>
    </location>
</feature>
<keyword evidence="1" id="KW-0812">Transmembrane</keyword>
<dbReference type="KEGG" id="lgi:LOTGIDRAFT_165292"/>
<keyword evidence="4" id="KW-1185">Reference proteome</keyword>
<dbReference type="RefSeq" id="XP_009060544.1">
    <property type="nucleotide sequence ID" value="XM_009062296.1"/>
</dbReference>
<proteinExistence type="predicted"/>
<dbReference type="EMBL" id="KB202620">
    <property type="protein sequence ID" value="ESO88878.1"/>
    <property type="molecule type" value="Genomic_DNA"/>
</dbReference>
<sequence>MAAFEQGLFLQLLLLHFYQALVHGTACKLTGPLVSYTTCPYGCCNETSSQHICCEKPRLTDEMIWGLVVCLAIIFLIIGCIVYIGCRKHKKTLNNGIVLSTNLSCSYINSGAVASLSCESSLNVEFYELTVPQTPSPMYGDLPPSYESIVCDKDRVVDALDV</sequence>
<evidence type="ECO:0000313" key="3">
    <source>
        <dbReference type="EMBL" id="ESO88878.1"/>
    </source>
</evidence>
<dbReference type="HOGENOM" id="CLU_1637340_0_0_1"/>
<keyword evidence="1" id="KW-0472">Membrane</keyword>
<gene>
    <name evidence="3" type="ORF">LOTGIDRAFT_165292</name>
</gene>
<accession>V3ZCT0</accession>
<keyword evidence="1" id="KW-1133">Transmembrane helix</keyword>
<dbReference type="AlphaFoldDB" id="V3ZCT0"/>
<feature type="transmembrane region" description="Helical" evidence="1">
    <location>
        <begin position="64"/>
        <end position="86"/>
    </location>
</feature>
<evidence type="ECO:0008006" key="5">
    <source>
        <dbReference type="Google" id="ProtNLM"/>
    </source>
</evidence>
<organism evidence="3 4">
    <name type="scientific">Lottia gigantea</name>
    <name type="common">Giant owl limpet</name>
    <dbReference type="NCBI Taxonomy" id="225164"/>
    <lineage>
        <taxon>Eukaryota</taxon>
        <taxon>Metazoa</taxon>
        <taxon>Spiralia</taxon>
        <taxon>Lophotrochozoa</taxon>
        <taxon>Mollusca</taxon>
        <taxon>Gastropoda</taxon>
        <taxon>Patellogastropoda</taxon>
        <taxon>Lottioidea</taxon>
        <taxon>Lottiidae</taxon>
        <taxon>Lottia</taxon>
    </lineage>
</organism>
<name>V3ZCT0_LOTGI</name>
<evidence type="ECO:0000313" key="4">
    <source>
        <dbReference type="Proteomes" id="UP000030746"/>
    </source>
</evidence>
<keyword evidence="2" id="KW-0732">Signal</keyword>
<feature type="signal peptide" evidence="2">
    <location>
        <begin position="1"/>
        <end position="24"/>
    </location>
</feature>
<dbReference type="Proteomes" id="UP000030746">
    <property type="component" value="Unassembled WGS sequence"/>
</dbReference>